<dbReference type="InterPro" id="IPR006913">
    <property type="entry name" value="CENP-V/GFA"/>
</dbReference>
<evidence type="ECO:0000259" key="5">
    <source>
        <dbReference type="Pfam" id="PF04828"/>
    </source>
</evidence>
<evidence type="ECO:0000256" key="3">
    <source>
        <dbReference type="ARBA" id="ARBA00022833"/>
    </source>
</evidence>
<dbReference type="PANTHER" id="PTHR33337:SF40">
    <property type="entry name" value="CENP-V_GFA DOMAIN-CONTAINING PROTEIN-RELATED"/>
    <property type="match status" value="1"/>
</dbReference>
<organism evidence="6 7">
    <name type="scientific">Formosimonas limnophila</name>
    <dbReference type="NCBI Taxonomy" id="1384487"/>
    <lineage>
        <taxon>Bacteria</taxon>
        <taxon>Pseudomonadati</taxon>
        <taxon>Pseudomonadota</taxon>
        <taxon>Betaproteobacteria</taxon>
        <taxon>Burkholderiales</taxon>
        <taxon>Burkholderiaceae</taxon>
        <taxon>Formosimonas</taxon>
    </lineage>
</organism>
<comment type="caution">
    <text evidence="6">The sequence shown here is derived from an EMBL/GenBank/DDBJ whole genome shotgun (WGS) entry which is preliminary data.</text>
</comment>
<dbReference type="GO" id="GO:0046872">
    <property type="term" value="F:metal ion binding"/>
    <property type="evidence" value="ECO:0007669"/>
    <property type="project" value="UniProtKB-KW"/>
</dbReference>
<comment type="similarity">
    <text evidence="1">Belongs to the Gfa family.</text>
</comment>
<evidence type="ECO:0000256" key="2">
    <source>
        <dbReference type="ARBA" id="ARBA00022723"/>
    </source>
</evidence>
<dbReference type="PANTHER" id="PTHR33337">
    <property type="entry name" value="GFA DOMAIN-CONTAINING PROTEIN"/>
    <property type="match status" value="1"/>
</dbReference>
<dbReference type="Pfam" id="PF04828">
    <property type="entry name" value="GFA"/>
    <property type="match status" value="1"/>
</dbReference>
<accession>A0A8J3CP01</accession>
<keyword evidence="4" id="KW-0456">Lyase</keyword>
<evidence type="ECO:0000313" key="7">
    <source>
        <dbReference type="Proteomes" id="UP000614287"/>
    </source>
</evidence>
<reference evidence="6" key="1">
    <citation type="journal article" date="2014" name="Int. J. Syst. Evol. Microbiol.">
        <title>Complete genome sequence of Corynebacterium casei LMG S-19264T (=DSM 44701T), isolated from a smear-ripened cheese.</title>
        <authorList>
            <consortium name="US DOE Joint Genome Institute (JGI-PGF)"/>
            <person name="Walter F."/>
            <person name="Albersmeier A."/>
            <person name="Kalinowski J."/>
            <person name="Ruckert C."/>
        </authorList>
    </citation>
    <scope>NUCLEOTIDE SEQUENCE</scope>
    <source>
        <strain evidence="6">KCTC 32501</strain>
    </source>
</reference>
<keyword evidence="3" id="KW-0862">Zinc</keyword>
<proteinExistence type="inferred from homology"/>
<keyword evidence="2" id="KW-0479">Metal-binding</keyword>
<protein>
    <recommendedName>
        <fullName evidence="5">CENP-V/GFA domain-containing protein</fullName>
    </recommendedName>
</protein>
<dbReference type="InterPro" id="IPR011057">
    <property type="entry name" value="Mss4-like_sf"/>
</dbReference>
<sequence length="90" mass="10149">MFMQEQGEFTTQSPTLYVSSDEARRGFCPHCGTQISFTADYISGLIDITIGSLDDPSQLPPSFDYWDSECLPWLSISDDLPRHAEFPPIE</sequence>
<dbReference type="RefSeq" id="WP_229809821.1">
    <property type="nucleotide sequence ID" value="NZ_BMZG01000013.1"/>
</dbReference>
<reference evidence="6" key="2">
    <citation type="submission" date="2020-09" db="EMBL/GenBank/DDBJ databases">
        <authorList>
            <person name="Sun Q."/>
            <person name="Kim S."/>
        </authorList>
    </citation>
    <scope>NUCLEOTIDE SEQUENCE</scope>
    <source>
        <strain evidence="6">KCTC 32501</strain>
    </source>
</reference>
<gene>
    <name evidence="6" type="ORF">GCM10009007_19950</name>
</gene>
<dbReference type="AlphaFoldDB" id="A0A8J3CP01"/>
<evidence type="ECO:0000256" key="1">
    <source>
        <dbReference type="ARBA" id="ARBA00005495"/>
    </source>
</evidence>
<feature type="domain" description="CENP-V/GFA" evidence="5">
    <location>
        <begin position="17"/>
        <end position="67"/>
    </location>
</feature>
<evidence type="ECO:0000256" key="4">
    <source>
        <dbReference type="ARBA" id="ARBA00023239"/>
    </source>
</evidence>
<name>A0A8J3CP01_9BURK</name>
<dbReference type="GO" id="GO:0016846">
    <property type="term" value="F:carbon-sulfur lyase activity"/>
    <property type="evidence" value="ECO:0007669"/>
    <property type="project" value="InterPro"/>
</dbReference>
<dbReference type="Proteomes" id="UP000614287">
    <property type="component" value="Unassembled WGS sequence"/>
</dbReference>
<dbReference type="SUPFAM" id="SSF51316">
    <property type="entry name" value="Mss4-like"/>
    <property type="match status" value="1"/>
</dbReference>
<dbReference type="EMBL" id="BMZG01000013">
    <property type="protein sequence ID" value="GHA78869.1"/>
    <property type="molecule type" value="Genomic_DNA"/>
</dbReference>
<dbReference type="Gene3D" id="3.90.1590.10">
    <property type="entry name" value="glutathione-dependent formaldehyde- activating enzyme (gfa)"/>
    <property type="match status" value="1"/>
</dbReference>
<keyword evidence="7" id="KW-1185">Reference proteome</keyword>
<evidence type="ECO:0000313" key="6">
    <source>
        <dbReference type="EMBL" id="GHA78869.1"/>
    </source>
</evidence>